<keyword evidence="4" id="KW-1185">Reference proteome</keyword>
<protein>
    <recommendedName>
        <fullName evidence="2">Autotransporter domain-containing protein</fullName>
    </recommendedName>
</protein>
<accession>A0AAN1WKZ0</accession>
<dbReference type="InterPro" id="IPR036709">
    <property type="entry name" value="Autotransporte_beta_dom_sf"/>
</dbReference>
<dbReference type="Pfam" id="PF03797">
    <property type="entry name" value="Autotransporter"/>
    <property type="match status" value="1"/>
</dbReference>
<evidence type="ECO:0000313" key="4">
    <source>
        <dbReference type="Proteomes" id="UP001320119"/>
    </source>
</evidence>
<dbReference type="Proteomes" id="UP001320119">
    <property type="component" value="Chromosome"/>
</dbReference>
<dbReference type="EMBL" id="AP023086">
    <property type="protein sequence ID" value="BCD99521.1"/>
    <property type="molecule type" value="Genomic_DNA"/>
</dbReference>
<evidence type="ECO:0000256" key="1">
    <source>
        <dbReference type="SAM" id="SignalP"/>
    </source>
</evidence>
<proteinExistence type="predicted"/>
<name>A0AAN1WKZ0_9GAMM</name>
<keyword evidence="1" id="KW-0732">Signal</keyword>
<evidence type="ECO:0000313" key="3">
    <source>
        <dbReference type="EMBL" id="BCD99521.1"/>
    </source>
</evidence>
<sequence>MYSFCKGILPRLLSIFVGLVVASTCLAAPTANPDNVVALKNEVVTLNVLANDTGEGVLLLGALGSSSNIFIDFSVDGMLEIKPFEDFVGRVTFVYSVVDDSLELDRGLVTIDFIDPESESALDSSSLDDVAPINQLMYSAAAALDGHSRSISQFLKLRQAGSTIGGDLAYWTAPQGGAAGDDTLPLGGVFVSLNRQSIDSKLGGEVGADVAGATLGADFNINSQWLVGGALGYSDGEQASTANSAGDAWNMDEKSLLAFTSLRAGRWLGEMQMGYSTAEFDTAKALAVDADAQFALIKGEYALTGQAWQIMPGASLKYRRNTVDSFSASNESGAIYYDDHSKSHLSGVLSLYGNYAFNFNWGVLMPQLTLASDYCIDSKQSGQGVNFDGQWSLLIPATEDKHQLSIDIGLGAMFMHGFSGFINYHQISQYDAYDQSGWSLGGRWEF</sequence>
<feature type="signal peptide" evidence="1">
    <location>
        <begin position="1"/>
        <end position="27"/>
    </location>
</feature>
<dbReference type="SMART" id="SM00869">
    <property type="entry name" value="Autotransporter"/>
    <property type="match status" value="1"/>
</dbReference>
<dbReference type="RefSeq" id="WP_236984788.1">
    <property type="nucleotide sequence ID" value="NZ_AP023086.1"/>
</dbReference>
<feature type="chain" id="PRO_5042838452" description="Autotransporter domain-containing protein" evidence="1">
    <location>
        <begin position="28"/>
        <end position="446"/>
    </location>
</feature>
<feature type="domain" description="Autotransporter" evidence="2">
    <location>
        <begin position="163"/>
        <end position="446"/>
    </location>
</feature>
<dbReference type="SUPFAM" id="SSF103515">
    <property type="entry name" value="Autotransporter"/>
    <property type="match status" value="1"/>
</dbReference>
<dbReference type="Gene3D" id="2.40.128.130">
    <property type="entry name" value="Autotransporter beta-domain"/>
    <property type="match status" value="1"/>
</dbReference>
<organism evidence="3 4">
    <name type="scientific">Marinagarivorans cellulosilyticus</name>
    <dbReference type="NCBI Taxonomy" id="2721545"/>
    <lineage>
        <taxon>Bacteria</taxon>
        <taxon>Pseudomonadati</taxon>
        <taxon>Pseudomonadota</taxon>
        <taxon>Gammaproteobacteria</taxon>
        <taxon>Cellvibrionales</taxon>
        <taxon>Cellvibrionaceae</taxon>
        <taxon>Marinagarivorans</taxon>
    </lineage>
</organism>
<dbReference type="Pfam" id="PF17963">
    <property type="entry name" value="Big_9"/>
    <property type="match status" value="1"/>
</dbReference>
<dbReference type="PROSITE" id="PS51208">
    <property type="entry name" value="AUTOTRANSPORTER"/>
    <property type="match status" value="1"/>
</dbReference>
<dbReference type="KEGG" id="marq:MARGE09_P3723"/>
<reference evidence="3 4" key="1">
    <citation type="journal article" date="2022" name="IScience">
        <title>An ultrasensitive nanofiber-based assay for enzymatic hydrolysis and deep-sea microbial degradation of cellulose.</title>
        <authorList>
            <person name="Tsudome M."/>
            <person name="Tachioka M."/>
            <person name="Miyazaki M."/>
            <person name="Uchimura K."/>
            <person name="Tsuda M."/>
            <person name="Takaki Y."/>
            <person name="Deguchi S."/>
        </authorList>
    </citation>
    <scope>NUCLEOTIDE SEQUENCE [LARGE SCALE GENOMIC DNA]</scope>
    <source>
        <strain evidence="3 4">GE09</strain>
    </source>
</reference>
<dbReference type="InterPro" id="IPR005546">
    <property type="entry name" value="Autotransporte_beta"/>
</dbReference>
<evidence type="ECO:0000259" key="2">
    <source>
        <dbReference type="PROSITE" id="PS51208"/>
    </source>
</evidence>
<gene>
    <name evidence="3" type="ORF">MARGE09_P3723</name>
</gene>
<dbReference type="AlphaFoldDB" id="A0AAN1WKZ0"/>